<proteinExistence type="predicted"/>
<dbReference type="InterPro" id="IPR003769">
    <property type="entry name" value="ClpS_core"/>
</dbReference>
<organism evidence="2 3">
    <name type="scientific">Roseivirga thermotolerans</name>
    <dbReference type="NCBI Taxonomy" id="1758176"/>
    <lineage>
        <taxon>Bacteria</taxon>
        <taxon>Pseudomonadati</taxon>
        <taxon>Bacteroidota</taxon>
        <taxon>Cytophagia</taxon>
        <taxon>Cytophagales</taxon>
        <taxon>Roseivirgaceae</taxon>
        <taxon>Roseivirga</taxon>
    </lineage>
</organism>
<keyword evidence="3" id="KW-1185">Reference proteome</keyword>
<feature type="domain" description="Adaptor protein ClpS core" evidence="1">
    <location>
        <begin position="53"/>
        <end position="118"/>
    </location>
</feature>
<name>A0ABQ3I429_9BACT</name>
<evidence type="ECO:0000259" key="1">
    <source>
        <dbReference type="Pfam" id="PF02617"/>
    </source>
</evidence>
<sequence>MTEKNQTTDFRLTNRHQLVMQMIFIKFVPNFRDMRLSYQEQESVEVLDEVIEEDLCDLVVFNDDVNTFEHVINILMKVCKHSAEQAEQCTLLIHYKGKCTVKHGTFKELRPMCESILEAGITATVM</sequence>
<evidence type="ECO:0000313" key="3">
    <source>
        <dbReference type="Proteomes" id="UP000658258"/>
    </source>
</evidence>
<gene>
    <name evidence="2" type="ORF">GCM10011340_03540</name>
</gene>
<dbReference type="Proteomes" id="UP000658258">
    <property type="component" value="Unassembled WGS sequence"/>
</dbReference>
<dbReference type="InterPro" id="IPR014719">
    <property type="entry name" value="Ribosomal_bL12_C/ClpS-like"/>
</dbReference>
<reference evidence="3" key="1">
    <citation type="journal article" date="2019" name="Int. J. Syst. Evol. Microbiol.">
        <title>The Global Catalogue of Microorganisms (GCM) 10K type strain sequencing project: providing services to taxonomists for standard genome sequencing and annotation.</title>
        <authorList>
            <consortium name="The Broad Institute Genomics Platform"/>
            <consortium name="The Broad Institute Genome Sequencing Center for Infectious Disease"/>
            <person name="Wu L."/>
            <person name="Ma J."/>
        </authorList>
    </citation>
    <scope>NUCLEOTIDE SEQUENCE [LARGE SCALE GENOMIC DNA]</scope>
    <source>
        <strain evidence="3">CGMCC 1.15111</strain>
    </source>
</reference>
<dbReference type="Gene3D" id="3.30.1390.10">
    <property type="match status" value="1"/>
</dbReference>
<accession>A0ABQ3I429</accession>
<comment type="caution">
    <text evidence="2">The sequence shown here is derived from an EMBL/GenBank/DDBJ whole genome shotgun (WGS) entry which is preliminary data.</text>
</comment>
<dbReference type="SUPFAM" id="SSF54736">
    <property type="entry name" value="ClpS-like"/>
    <property type="match status" value="1"/>
</dbReference>
<dbReference type="Pfam" id="PF02617">
    <property type="entry name" value="ClpS"/>
    <property type="match status" value="1"/>
</dbReference>
<dbReference type="EMBL" id="BNAG01000001">
    <property type="protein sequence ID" value="GHE52510.1"/>
    <property type="molecule type" value="Genomic_DNA"/>
</dbReference>
<protein>
    <recommendedName>
        <fullName evidence="1">Adaptor protein ClpS core domain-containing protein</fullName>
    </recommendedName>
</protein>
<evidence type="ECO:0000313" key="2">
    <source>
        <dbReference type="EMBL" id="GHE52510.1"/>
    </source>
</evidence>